<dbReference type="InterPro" id="IPR036770">
    <property type="entry name" value="Ankyrin_rpt-contain_sf"/>
</dbReference>
<keyword evidence="2 3" id="KW-0040">ANK repeat</keyword>
<keyword evidence="6" id="KW-1185">Reference proteome</keyword>
<dbReference type="EMBL" id="JAPQKH010000002">
    <property type="protein sequence ID" value="KAJ5113335.1"/>
    <property type="molecule type" value="Genomic_DNA"/>
</dbReference>
<dbReference type="PROSITE" id="PS50088">
    <property type="entry name" value="ANK_REPEAT"/>
    <property type="match status" value="5"/>
</dbReference>
<dbReference type="Pfam" id="PF12796">
    <property type="entry name" value="Ank_2"/>
    <property type="match status" value="3"/>
</dbReference>
<reference evidence="5" key="2">
    <citation type="journal article" date="2023" name="IMA Fungus">
        <title>Comparative genomic study of the Penicillium genus elucidates a diverse pangenome and 15 lateral gene transfer events.</title>
        <authorList>
            <person name="Petersen C."/>
            <person name="Sorensen T."/>
            <person name="Nielsen M.R."/>
            <person name="Sondergaard T.E."/>
            <person name="Sorensen J.L."/>
            <person name="Fitzpatrick D.A."/>
            <person name="Frisvad J.C."/>
            <person name="Nielsen K.L."/>
        </authorList>
    </citation>
    <scope>NUCLEOTIDE SEQUENCE</scope>
    <source>
        <strain evidence="5">IBT 30069</strain>
    </source>
</reference>
<evidence type="ECO:0000256" key="3">
    <source>
        <dbReference type="PROSITE-ProRule" id="PRU00023"/>
    </source>
</evidence>
<dbReference type="SMART" id="SM00256">
    <property type="entry name" value="FBOX"/>
    <property type="match status" value="1"/>
</dbReference>
<feature type="repeat" description="ANK" evidence="3">
    <location>
        <begin position="514"/>
        <end position="546"/>
    </location>
</feature>
<dbReference type="PROSITE" id="PS50181">
    <property type="entry name" value="FBOX"/>
    <property type="match status" value="1"/>
</dbReference>
<accession>A0A9W9G750</accession>
<dbReference type="PANTHER" id="PTHR24198:SF194">
    <property type="entry name" value="INVERSIN-A"/>
    <property type="match status" value="1"/>
</dbReference>
<feature type="repeat" description="ANK" evidence="3">
    <location>
        <begin position="347"/>
        <end position="375"/>
    </location>
</feature>
<dbReference type="AlphaFoldDB" id="A0A9W9G750"/>
<dbReference type="SUPFAM" id="SSF48403">
    <property type="entry name" value="Ankyrin repeat"/>
    <property type="match status" value="3"/>
</dbReference>
<dbReference type="OrthoDB" id="341259at2759"/>
<evidence type="ECO:0000256" key="2">
    <source>
        <dbReference type="ARBA" id="ARBA00023043"/>
    </source>
</evidence>
<dbReference type="CDD" id="cd09917">
    <property type="entry name" value="F-box_SF"/>
    <property type="match status" value="1"/>
</dbReference>
<dbReference type="Gene3D" id="1.25.40.20">
    <property type="entry name" value="Ankyrin repeat-containing domain"/>
    <property type="match status" value="3"/>
</dbReference>
<dbReference type="PANTHER" id="PTHR24198">
    <property type="entry name" value="ANKYRIN REPEAT AND PROTEIN KINASE DOMAIN-CONTAINING PROTEIN"/>
    <property type="match status" value="1"/>
</dbReference>
<reference evidence="5" key="1">
    <citation type="submission" date="2022-11" db="EMBL/GenBank/DDBJ databases">
        <authorList>
            <person name="Petersen C."/>
        </authorList>
    </citation>
    <scope>NUCLEOTIDE SEQUENCE</scope>
    <source>
        <strain evidence="5">IBT 30069</strain>
    </source>
</reference>
<comment type="caution">
    <text evidence="5">The sequence shown here is derived from an EMBL/GenBank/DDBJ whole genome shotgun (WGS) entry which is preliminary data.</text>
</comment>
<protein>
    <recommendedName>
        <fullName evidence="4">F-box domain-containing protein</fullName>
    </recommendedName>
</protein>
<feature type="domain" description="F-box" evidence="4">
    <location>
        <begin position="1"/>
        <end position="51"/>
    </location>
</feature>
<organism evidence="5 6">
    <name type="scientific">Penicillium angulare</name>
    <dbReference type="NCBI Taxonomy" id="116970"/>
    <lineage>
        <taxon>Eukaryota</taxon>
        <taxon>Fungi</taxon>
        <taxon>Dikarya</taxon>
        <taxon>Ascomycota</taxon>
        <taxon>Pezizomycotina</taxon>
        <taxon>Eurotiomycetes</taxon>
        <taxon>Eurotiomycetidae</taxon>
        <taxon>Eurotiales</taxon>
        <taxon>Aspergillaceae</taxon>
        <taxon>Penicillium</taxon>
    </lineage>
</organism>
<feature type="repeat" description="ANK" evidence="3">
    <location>
        <begin position="138"/>
        <end position="170"/>
    </location>
</feature>
<gene>
    <name evidence="5" type="ORF">N7456_001869</name>
</gene>
<dbReference type="SUPFAM" id="SSF81383">
    <property type="entry name" value="F-box domain"/>
    <property type="match status" value="1"/>
</dbReference>
<dbReference type="InterPro" id="IPR002110">
    <property type="entry name" value="Ankyrin_rpt"/>
</dbReference>
<evidence type="ECO:0000259" key="4">
    <source>
        <dbReference type="PROSITE" id="PS50181"/>
    </source>
</evidence>
<dbReference type="PROSITE" id="PS50297">
    <property type="entry name" value="ANK_REP_REGION"/>
    <property type="match status" value="3"/>
</dbReference>
<feature type="repeat" description="ANK" evidence="3">
    <location>
        <begin position="104"/>
        <end position="136"/>
    </location>
</feature>
<dbReference type="InterPro" id="IPR036047">
    <property type="entry name" value="F-box-like_dom_sf"/>
</dbReference>
<name>A0A9W9G750_9EURO</name>
<dbReference type="Proteomes" id="UP001149165">
    <property type="component" value="Unassembled WGS sequence"/>
</dbReference>
<evidence type="ECO:0000256" key="1">
    <source>
        <dbReference type="ARBA" id="ARBA00022737"/>
    </source>
</evidence>
<evidence type="ECO:0000313" key="5">
    <source>
        <dbReference type="EMBL" id="KAJ5113335.1"/>
    </source>
</evidence>
<proteinExistence type="predicted"/>
<dbReference type="InterPro" id="IPR001810">
    <property type="entry name" value="F-box_dom"/>
</dbReference>
<keyword evidence="1" id="KW-0677">Repeat</keyword>
<sequence>MSLNRLPNELIYIIANHLDYVSNLNALAQTSRRFCHLLNDTLYGKNSWSIAGPALQWAAERGDVAKASRLLEHGAHPDLLTDEEVDGLQALAMLDERYAPKEFEKRPPLSTAALHGHLAVVNLLLEKGADPERHDLSTKWTPINWAIEGGHGSVVRVLLAHGAKVTISSVNLAMEKGNVELVKILLAANPKLLQSESSYRTTLLTKAAEKKGNLEMLRFLVNQGLDPTITDGLQFSPLCQAACSGDLDMVQYLLTQGFTTENLAQSLDGMRLWPIQWAAIAGHKNVVEFSLSVINLKRSDYVSYLRILASAAAVGLEDIVQELINTGGFSGAKPDGISLPVHACFHPLDIAIQRGQTEVVRILLNNGADPTLGEHGRRNTPLFVAIKRGHLDVVRLLLDRGADLHRVEEYQDESLLAHAQPFPAIFKLLLDRGANVHHSAWNPGDLSIPMIAAMEGGNMAQVNMLRERGVQLEPQNSPHAKDSLLRAVQGGLPMMKLWAERYELPHGGRLEAEITNAAFHLAVSHGNHEVVQYFFELGYRLTMEDHNQLRITINRMKSLETFPETLEVLMNHGLELGRLSGCWIAMSDNTDDKLRVLRFLLDKGMDPLPASPWGHEILRWSIHCHMETFFVPVLLEAATAKGTTVEEIHRNLLRVEADFSLRQSPVAVRLWRNFYWRSRYPVPV</sequence>
<evidence type="ECO:0000313" key="6">
    <source>
        <dbReference type="Proteomes" id="UP001149165"/>
    </source>
</evidence>
<dbReference type="SMART" id="SM00248">
    <property type="entry name" value="ANK"/>
    <property type="match status" value="9"/>
</dbReference>
<feature type="repeat" description="ANK" evidence="3">
    <location>
        <begin position="377"/>
        <end position="409"/>
    </location>
</feature>